<keyword evidence="4 8" id="KW-0378">Hydrolase</keyword>
<evidence type="ECO:0000313" key="11">
    <source>
        <dbReference type="EMBL" id="QDV59567.1"/>
    </source>
</evidence>
<dbReference type="PANTHER" id="PTHR11347">
    <property type="entry name" value="CYCLIC NUCLEOTIDE PHOSPHODIESTERASE"/>
    <property type="match status" value="1"/>
</dbReference>
<dbReference type="GO" id="GO:0046872">
    <property type="term" value="F:metal ion binding"/>
    <property type="evidence" value="ECO:0007669"/>
    <property type="project" value="UniProtKB-KW"/>
</dbReference>
<keyword evidence="3 7" id="KW-0479">Metal-binding</keyword>
<dbReference type="EC" id="3.1.4.-" evidence="8"/>
<protein>
    <recommendedName>
        <fullName evidence="8">Phosphodiesterase</fullName>
        <ecNumber evidence="8">3.1.4.-</ecNumber>
    </recommendedName>
</protein>
<evidence type="ECO:0000256" key="2">
    <source>
        <dbReference type="ARBA" id="ARBA00022535"/>
    </source>
</evidence>
<keyword evidence="2" id="KW-0140">cGMP</keyword>
<feature type="binding site" evidence="7">
    <location>
        <position position="883"/>
    </location>
    <ligand>
        <name>Zn(2+)</name>
        <dbReference type="ChEBI" id="CHEBI:29105"/>
        <label>1</label>
    </ligand>
</feature>
<dbReference type="Gene3D" id="3.30.450.40">
    <property type="match status" value="2"/>
</dbReference>
<dbReference type="WBParaSite" id="Smp_179590.1">
    <property type="protein sequence ID" value="Smp_179590.1"/>
    <property type="gene ID" value="Smp_179590"/>
</dbReference>
<dbReference type="Proteomes" id="UP000008854">
    <property type="component" value="Unassembled WGS sequence"/>
</dbReference>
<dbReference type="Gene3D" id="1.10.1300.10">
    <property type="entry name" value="3'5'-cyclic nucleotide phosphodiesterase, catalytic domain"/>
    <property type="match status" value="1"/>
</dbReference>
<sequence length="1081" mass="122456">MSSLVRMCELCGGHIGEQSELSFEDMVTNWLDENPEFTFKYFVKSASPSMVEAWANGRNHGEYDCLFDNSITVMDEHNDKNDDKTPVTTSLSLPIRKISSQDLELTYDKRILSSNEDGKPTFINSVFFPFPSNEHIDSNTSSVRQTVASPSRPTHLTERDLISELALDICRELDVTSLSFKIVQNVCRLINADRGSFFLVEKSRSTGEDVLVSKLFDITPECIFDDVLQRCSSNHIIVPFNVGVTGYVARTGDYANIPDAYADPRFDDSVDRVTGYKTRCLLCMPIKNVDGKVLGVALVINKKVPSDQHHDQSINSVQPSSCESESISKHASFTEEDVKIFQSYVTFCGIGLHNAQIYEQSRLETYRNQVLLELARIIFSEQLDITRLIYSVLSHTICLLQCQRCQLLLVKTTSSMSSYSSIDEMGPFHDHFSQIFELAWNEKSDSPDVKKKKHSIDEARFPVQLDLAIHVLQTGESLHVNINGTTTISNNNNKNKNNNNEYKKIDETLEEDLDPVWRSRSVLCMPIKHSDGKVLAVCIITNKSTVDLRINNNNFSQQVTRHFDFKPVTDNVQCSSNDNLSSKEPVTMSTSINDWSGIFTYSDEFLFEAFALFVGLGISNSQLYEKAIRSAAKQKVIMDVLSYHATAPTSEAKRLATSLIPTMRFYHLDKFSFTDVRLSDEDTLKACIRMFQEMNFMKSIHFDQLSFARWLLSVRKNYREVTYHNWRHAFNVTQTMFCILLKGDFQSVFTDLECLALLTACLSHDIDHRGTDNQFQIKTMSPLAKLYSTSVLEHHHFNQFMMILSIKGNNFLCNLNRSEYDTVVKLIREAILATDLSRYFARLPKFQQTLHHLKEINDQSTNLWRNDREQRLLLGCMFMTACDVSAITKPWPVQKLTAEMVANEFFEQGDLEKERLNVTPAALMDRERSNELPKLQVSFIDSICVPIYEAIVQVSPNFEPLLKGCKRNRTCWLILSENGEVDHSLYGLNDESETIPGTSTETTAKSITTTTAEGSTQLENVITSTSNIITSLGTLNPDSAERIAKSKPFTSSNIRRASVSSMTTVGGQEPPIQCQSSVESK</sequence>
<feature type="active site" description="Proton donor" evidence="5">
    <location>
        <position position="724"/>
    </location>
</feature>
<dbReference type="SUPFAM" id="SSF109604">
    <property type="entry name" value="HD-domain/PDEase-like"/>
    <property type="match status" value="1"/>
</dbReference>
<dbReference type="SUPFAM" id="SSF55781">
    <property type="entry name" value="GAF domain-like"/>
    <property type="match status" value="2"/>
</dbReference>
<dbReference type="InterPro" id="IPR003607">
    <property type="entry name" value="HD/PDEase_dom"/>
</dbReference>
<dbReference type="InterPro" id="IPR003018">
    <property type="entry name" value="GAF"/>
</dbReference>
<dbReference type="InterPro" id="IPR023174">
    <property type="entry name" value="PDEase_CS"/>
</dbReference>
<dbReference type="PRINTS" id="PR00387">
    <property type="entry name" value="PDIESTERASE1"/>
</dbReference>
<proteinExistence type="evidence at transcript level"/>
<dbReference type="InterPro" id="IPR023088">
    <property type="entry name" value="PDEase"/>
</dbReference>
<feature type="compositionally biased region" description="Polar residues" evidence="9">
    <location>
        <begin position="1048"/>
        <end position="1066"/>
    </location>
</feature>
<dbReference type="PROSITE" id="PS51845">
    <property type="entry name" value="PDEASE_I_2"/>
    <property type="match status" value="1"/>
</dbReference>
<dbReference type="InterPro" id="IPR036971">
    <property type="entry name" value="PDEase_catalytic_dom_sf"/>
</dbReference>
<dbReference type="SMART" id="SM00471">
    <property type="entry name" value="HDc"/>
    <property type="match status" value="1"/>
</dbReference>
<evidence type="ECO:0000256" key="3">
    <source>
        <dbReference type="ARBA" id="ARBA00022723"/>
    </source>
</evidence>
<dbReference type="Pfam" id="PF01590">
    <property type="entry name" value="GAF"/>
    <property type="match status" value="1"/>
</dbReference>
<gene>
    <name evidence="11" type="primary">PDE11</name>
</gene>
<feature type="binding site" evidence="7">
    <location>
        <position position="728"/>
    </location>
    <ligand>
        <name>Zn(2+)</name>
        <dbReference type="ChEBI" id="CHEBI:29105"/>
        <label>1</label>
    </ligand>
</feature>
<evidence type="ECO:0000256" key="7">
    <source>
        <dbReference type="PIRSR" id="PIRSR623088-3"/>
    </source>
</evidence>
<dbReference type="SMART" id="SM00065">
    <property type="entry name" value="GAF"/>
    <property type="match status" value="2"/>
</dbReference>
<dbReference type="EMBL" id="MH457518">
    <property type="protein sequence ID" value="QDV59567.1"/>
    <property type="molecule type" value="mRNA"/>
</dbReference>
<dbReference type="GO" id="GO:0004114">
    <property type="term" value="F:3',5'-cyclic-nucleotide phosphodiesterase activity"/>
    <property type="evidence" value="ECO:0007669"/>
    <property type="project" value="InterPro"/>
</dbReference>
<evidence type="ECO:0000256" key="9">
    <source>
        <dbReference type="SAM" id="MobiDB-lite"/>
    </source>
</evidence>
<feature type="binding site" evidence="6">
    <location>
        <position position="883"/>
    </location>
    <ligand>
        <name>AMP</name>
        <dbReference type="ChEBI" id="CHEBI:456215"/>
    </ligand>
</feature>
<reference evidence="12" key="1">
    <citation type="journal article" date="2012" name="PLoS Negl. Trop. Dis.">
        <title>A systematically improved high quality genome and transcriptome of the human blood fluke Schistosoma mansoni.</title>
        <authorList>
            <person name="Protasio A.V."/>
            <person name="Tsai I.J."/>
            <person name="Babbage A."/>
            <person name="Nichol S."/>
            <person name="Hunt M."/>
            <person name="Aslett M.A."/>
            <person name="De Silva N."/>
            <person name="Velarde G.S."/>
            <person name="Anderson T.J."/>
            <person name="Clark R.C."/>
            <person name="Davidson C."/>
            <person name="Dillon G.P."/>
            <person name="Holroyd N.E."/>
            <person name="LoVerde P.T."/>
            <person name="Lloyd C."/>
            <person name="McQuillan J."/>
            <person name="Oliveira G."/>
            <person name="Otto T.D."/>
            <person name="Parker-Manuel S.J."/>
            <person name="Quail M.A."/>
            <person name="Wilson R.A."/>
            <person name="Zerlotini A."/>
            <person name="Dunne D.W."/>
            <person name="Berriman M."/>
        </authorList>
    </citation>
    <scope>NUCLEOTIDE SEQUENCE [LARGE SCALE GENOMIC DNA]</scope>
    <source>
        <strain evidence="12">Puerto Rican</strain>
    </source>
</reference>
<evidence type="ECO:0000313" key="12">
    <source>
        <dbReference type="Proteomes" id="UP000008854"/>
    </source>
</evidence>
<feature type="binding site" evidence="6">
    <location>
        <position position="936"/>
    </location>
    <ligand>
        <name>AMP</name>
        <dbReference type="ChEBI" id="CHEBI:456215"/>
    </ligand>
</feature>
<reference evidence="13" key="2">
    <citation type="submission" date="2018-12" db="UniProtKB">
        <authorList>
            <consortium name="WormBaseParasite"/>
        </authorList>
    </citation>
    <scope>IDENTIFICATION</scope>
    <source>
        <strain evidence="13">Puerto Rican</strain>
    </source>
</reference>
<feature type="binding site" evidence="6">
    <location>
        <begin position="724"/>
        <end position="728"/>
    </location>
    <ligand>
        <name>AMP</name>
        <dbReference type="ChEBI" id="CHEBI:456215"/>
    </ligand>
</feature>
<dbReference type="AlphaFoldDB" id="A0A3Q0KTP4"/>
<comment type="similarity">
    <text evidence="1 8">Belongs to the cyclic nucleotide phosphodiesterase family.</text>
</comment>
<dbReference type="InParanoid" id="A0A3Q0KTP4"/>
<feature type="domain" description="PDEase" evidence="10">
    <location>
        <begin position="647"/>
        <end position="979"/>
    </location>
</feature>
<evidence type="ECO:0000256" key="1">
    <source>
        <dbReference type="ARBA" id="ARBA00007648"/>
    </source>
</evidence>
<evidence type="ECO:0000256" key="4">
    <source>
        <dbReference type="ARBA" id="ARBA00022801"/>
    </source>
</evidence>
<dbReference type="FunFam" id="1.10.1300.10:FF:000003">
    <property type="entry name" value="Phosphodiesterase"/>
    <property type="match status" value="1"/>
</dbReference>
<comment type="cofactor">
    <cofactor evidence="8">
        <name>a divalent metal cation</name>
        <dbReference type="ChEBI" id="CHEBI:60240"/>
    </cofactor>
    <text evidence="8">Binds 2 divalent metal cations per subunit. Site 1 may preferentially bind zinc ions, while site 2 has a preference for magnesium and/or manganese ions.</text>
</comment>
<dbReference type="CDD" id="cd00077">
    <property type="entry name" value="HDc"/>
    <property type="match status" value="1"/>
</dbReference>
<organism evidence="12 13">
    <name type="scientific">Schistosoma mansoni</name>
    <name type="common">Blood fluke</name>
    <dbReference type="NCBI Taxonomy" id="6183"/>
    <lineage>
        <taxon>Eukaryota</taxon>
        <taxon>Metazoa</taxon>
        <taxon>Spiralia</taxon>
        <taxon>Lophotrochozoa</taxon>
        <taxon>Platyhelminthes</taxon>
        <taxon>Trematoda</taxon>
        <taxon>Digenea</taxon>
        <taxon>Strigeidida</taxon>
        <taxon>Schistosomatoidea</taxon>
        <taxon>Schistosomatidae</taxon>
        <taxon>Schistosoma</taxon>
    </lineage>
</organism>
<dbReference type="STRING" id="6183.A0A3Q0KTP4"/>
<feature type="binding site" evidence="7">
    <location>
        <position position="765"/>
    </location>
    <ligand>
        <name>Zn(2+)</name>
        <dbReference type="ChEBI" id="CHEBI:29105"/>
        <label>2</label>
    </ligand>
</feature>
<evidence type="ECO:0000256" key="6">
    <source>
        <dbReference type="PIRSR" id="PIRSR623088-2"/>
    </source>
</evidence>
<dbReference type="Pfam" id="PF00233">
    <property type="entry name" value="PDEase_I"/>
    <property type="match status" value="1"/>
</dbReference>
<evidence type="ECO:0000313" key="13">
    <source>
        <dbReference type="WBParaSite" id="Smp_179590.1"/>
    </source>
</evidence>
<dbReference type="GO" id="GO:0007165">
    <property type="term" value="P:signal transduction"/>
    <property type="evidence" value="ECO:0007669"/>
    <property type="project" value="InterPro"/>
</dbReference>
<feature type="region of interest" description="Disordered" evidence="9">
    <location>
        <begin position="1044"/>
        <end position="1081"/>
    </location>
</feature>
<feature type="binding site" evidence="6">
    <location>
        <position position="765"/>
    </location>
    <ligand>
        <name>AMP</name>
        <dbReference type="ChEBI" id="CHEBI:456215"/>
    </ligand>
</feature>
<evidence type="ECO:0000256" key="8">
    <source>
        <dbReference type="RuleBase" id="RU363067"/>
    </source>
</evidence>
<reference evidence="11" key="3">
    <citation type="journal article" date="2020" name="PLoS Negl. Trop. Dis.">
        <title>Cloning and functional complementation of ten Schistosoma mansoni phosphodiesterases expressed in the mammalian host stages.</title>
        <authorList>
            <person name="Munday J.C."/>
            <person name="Kunz S."/>
            <person name="Kalejaiye T.D."/>
            <person name="Siderius M."/>
            <person name="Schroeder S."/>
            <person name="Paape D."/>
            <person name="Alghamdi A.H."/>
            <person name="Abbasi Z."/>
            <person name="Huang S.X."/>
            <person name="Donachie A.M."/>
            <person name="William S."/>
            <person name="Sabra A.N."/>
            <person name="Sterk G.J."/>
            <person name="Botros S.S."/>
            <person name="Brown D.G."/>
            <person name="Hoffman C.S."/>
            <person name="Leurs R."/>
            <person name="de Koning H.P."/>
        </authorList>
    </citation>
    <scope>NUCLEOTIDE SEQUENCE</scope>
    <source>
        <strain evidence="11">CD</strain>
    </source>
</reference>
<keyword evidence="12" id="KW-1185">Reference proteome</keyword>
<evidence type="ECO:0000259" key="10">
    <source>
        <dbReference type="PROSITE" id="PS51845"/>
    </source>
</evidence>
<dbReference type="InterPro" id="IPR029016">
    <property type="entry name" value="GAF-like_dom_sf"/>
</dbReference>
<evidence type="ECO:0000256" key="5">
    <source>
        <dbReference type="PIRSR" id="PIRSR623088-1"/>
    </source>
</evidence>
<feature type="binding site" evidence="7">
    <location>
        <position position="764"/>
    </location>
    <ligand>
        <name>Zn(2+)</name>
        <dbReference type="ChEBI" id="CHEBI:29105"/>
        <label>1</label>
    </ligand>
</feature>
<accession>A0A3Q0KTP4</accession>
<name>A0A3Q0KTP4_SCHMA</name>
<dbReference type="FunCoup" id="A0A3Q0KTP4">
    <property type="interactions" value="277"/>
</dbReference>
<dbReference type="InterPro" id="IPR002073">
    <property type="entry name" value="PDEase_catalytic_dom"/>
</dbReference>
<dbReference type="ExpressionAtlas" id="A0A3Q0KTP4">
    <property type="expression patterns" value="baseline"/>
</dbReference>
<dbReference type="PROSITE" id="PS00126">
    <property type="entry name" value="PDEASE_I_1"/>
    <property type="match status" value="1"/>
</dbReference>
<feature type="binding site" evidence="7">
    <location>
        <position position="765"/>
    </location>
    <ligand>
        <name>Zn(2+)</name>
        <dbReference type="ChEBI" id="CHEBI:29105"/>
        <label>1</label>
    </ligand>
</feature>